<evidence type="ECO:0000259" key="2">
    <source>
        <dbReference type="Pfam" id="PF00561"/>
    </source>
</evidence>
<feature type="compositionally biased region" description="Acidic residues" evidence="1">
    <location>
        <begin position="554"/>
        <end position="563"/>
    </location>
</feature>
<dbReference type="PANTHER" id="PTHR43433">
    <property type="entry name" value="HYDROLASE, ALPHA/BETA FOLD FAMILY PROTEIN"/>
    <property type="match status" value="1"/>
</dbReference>
<feature type="region of interest" description="Disordered" evidence="1">
    <location>
        <begin position="1"/>
        <end position="22"/>
    </location>
</feature>
<dbReference type="InterPro" id="IPR000073">
    <property type="entry name" value="AB_hydrolase_1"/>
</dbReference>
<accession>A0A6G1L5R4</accession>
<dbReference type="Proteomes" id="UP000799436">
    <property type="component" value="Unassembled WGS sequence"/>
</dbReference>
<feature type="region of interest" description="Disordered" evidence="1">
    <location>
        <begin position="748"/>
        <end position="802"/>
    </location>
</feature>
<evidence type="ECO:0000313" key="4">
    <source>
        <dbReference type="Proteomes" id="UP000799436"/>
    </source>
</evidence>
<feature type="compositionally biased region" description="Basic and acidic residues" evidence="1">
    <location>
        <begin position="710"/>
        <end position="719"/>
    </location>
</feature>
<feature type="region of interest" description="Disordered" evidence="1">
    <location>
        <begin position="679"/>
        <end position="733"/>
    </location>
</feature>
<dbReference type="EMBL" id="ML995849">
    <property type="protein sequence ID" value="KAF2767960.1"/>
    <property type="molecule type" value="Genomic_DNA"/>
</dbReference>
<sequence>MDQDLSSQLKSANPSKEEFGRPANALVINENCKLHPKLFVGPPTLTSAKGQGKNDPQERRRIQNRLNQRAFRQRQRAGKSYKESKPQCSRSQVEPRATSAPAASQSSAVSKDIFWDELARTINRNLIAATLTNARHLGLDLAALQRGTSTYTTRPSAKQTRSLPPTLVPVELQFQVAHDPIIDTLPNSRLRYNILHAIAIGQLDATSLSRSIRASGALRERSEEGPQRLGLVVWREPELLASWELSEDFIRRFAFLLQGCEDLLVVTNAWRSRRGERPAAAETCQSSRSIKRQRPVNHVKSRPAHPAVINSILDSFDTLTLPHYVQANEAYSELSSTKEKCSRPDSPEDGAPVASVPNSYGGFGMEMLGTAGSAGTMDDDAGSIEAALPPSIRTSRPPSGISHYAAPLPRGVNIAASTSSLLLQAPSRKSSASSLTSGKSSGKNKHSAESWVKPHSGISEPSTTKKGKEPEARSVSGRSTSSKSRVSERSPSQRSRRSLRRVNSRETLRPAFDDFDGLVIAASPRALSRAEQIIARTTPPLTKSKKRLYLTDTVSEEGADDESPASTTRTPETEERPVSNQYLLSDSARNTSAKLASHRISPAKSPIGDSIPTRTSSLRQTSSSPASRKREKKSKRQTFSGSQASSSKSRRSPSIPESTWADLGDDDDTVKRIKQLREQRKSRLEEHRHYPVLGDIPQSRTGNIPVNDLSLRKSEDTKRAARARPATNRASTEPPIKAHKLLGLNEQAAQNSSLSGPVGDTAARGASKSPESADLPLLRLPDKRTLAHGRPTTASPPTPPLSLDYSYAQIVDALQALDREIASHAGRGRKKAVGQPDLTQELSERRKSRRKSTSEARRGARHPDDENATQRRNSIEYSVQEYLCAPRLSRKVRHPGTGRLISYSEVGDPEGSAVFVCVGMGLTRYVTAFYDELATTLRLRLITVDRPGVGGSEPYPPADRTGPLGWPDDILTICQQLGITRFSLLAHSAGAIYALATALILPHLVNGRVHLLAPWIPPSQLETVPNMASAPPAGVPRSQRLLRVLPTSFLKAANSSFMTATSASLKPVNKKQLNNAVRERERFHEQSPSPSSARRSSTSANPPEFTRRESIMLMDQLMPTTNPVENFPVPVQEETEEDMANLRRNSLALSATAGPLDPGLVFANDALNAAEHAEKERQTEYTNRLTRLTWELATRDSNPATDLLVCLERHRDIGFQYTDVVREIVITHGSEDKRIPVANVTWLADQINTRALTGMVNPDKPYGRAQSRDGWADQRYSRGGCEVRVLEGEAHGLMASAPIMSDVLTEIAGYWNSGLSKGVAP</sequence>
<feature type="compositionally biased region" description="Basic and acidic residues" evidence="1">
    <location>
        <begin position="679"/>
        <end position="689"/>
    </location>
</feature>
<feature type="region of interest" description="Disordered" evidence="1">
    <location>
        <begin position="424"/>
        <end position="503"/>
    </location>
</feature>
<dbReference type="Pfam" id="PF00561">
    <property type="entry name" value="Abhydrolase_1"/>
    <property type="match status" value="1"/>
</dbReference>
<keyword evidence="4" id="KW-1185">Reference proteome</keyword>
<feature type="domain" description="AB hydrolase-1" evidence="2">
    <location>
        <begin position="932"/>
        <end position="1021"/>
    </location>
</feature>
<keyword evidence="3" id="KW-0378">Hydrolase</keyword>
<feature type="compositionally biased region" description="Basic and acidic residues" evidence="1">
    <location>
        <begin position="336"/>
        <end position="346"/>
    </location>
</feature>
<dbReference type="SUPFAM" id="SSF53474">
    <property type="entry name" value="alpha/beta-Hydrolases"/>
    <property type="match status" value="1"/>
</dbReference>
<feature type="compositionally biased region" description="Low complexity" evidence="1">
    <location>
        <begin position="613"/>
        <end position="626"/>
    </location>
</feature>
<dbReference type="PANTHER" id="PTHR43433:SF10">
    <property type="entry name" value="AB HYDROLASE-1 DOMAIN-CONTAINING PROTEIN"/>
    <property type="match status" value="1"/>
</dbReference>
<gene>
    <name evidence="3" type="ORF">EJ03DRAFT_390125</name>
</gene>
<dbReference type="OrthoDB" id="435520at2759"/>
<feature type="compositionally biased region" description="Basic and acidic residues" evidence="1">
    <location>
        <begin position="852"/>
        <end position="869"/>
    </location>
</feature>
<feature type="compositionally biased region" description="Low complexity" evidence="1">
    <location>
        <begin position="427"/>
        <end position="441"/>
    </location>
</feature>
<dbReference type="InterPro" id="IPR021833">
    <property type="entry name" value="DUF3425"/>
</dbReference>
<feature type="compositionally biased region" description="Low complexity" evidence="1">
    <location>
        <begin position="473"/>
        <end position="493"/>
    </location>
</feature>
<feature type="region of interest" description="Disordered" evidence="1">
    <location>
        <begin position="545"/>
        <end position="666"/>
    </location>
</feature>
<feature type="region of interest" description="Disordered" evidence="1">
    <location>
        <begin position="1078"/>
        <end position="1104"/>
    </location>
</feature>
<dbReference type="Gene3D" id="3.40.50.1820">
    <property type="entry name" value="alpha/beta hydrolase"/>
    <property type="match status" value="1"/>
</dbReference>
<name>A0A6G1L5R4_9PEZI</name>
<feature type="compositionally biased region" description="Polar residues" evidence="1">
    <location>
        <begin position="578"/>
        <end position="594"/>
    </location>
</feature>
<feature type="region of interest" description="Disordered" evidence="1">
    <location>
        <begin position="38"/>
        <end position="104"/>
    </location>
</feature>
<feature type="compositionally biased region" description="Basic residues" evidence="1">
    <location>
        <begin position="627"/>
        <end position="636"/>
    </location>
</feature>
<feature type="region of interest" description="Disordered" evidence="1">
    <location>
        <begin position="371"/>
        <end position="404"/>
    </location>
</feature>
<evidence type="ECO:0000256" key="1">
    <source>
        <dbReference type="SAM" id="MobiDB-lite"/>
    </source>
</evidence>
<organism evidence="3 4">
    <name type="scientific">Teratosphaeria nubilosa</name>
    <dbReference type="NCBI Taxonomy" id="161662"/>
    <lineage>
        <taxon>Eukaryota</taxon>
        <taxon>Fungi</taxon>
        <taxon>Dikarya</taxon>
        <taxon>Ascomycota</taxon>
        <taxon>Pezizomycotina</taxon>
        <taxon>Dothideomycetes</taxon>
        <taxon>Dothideomycetidae</taxon>
        <taxon>Mycosphaerellales</taxon>
        <taxon>Teratosphaeriaceae</taxon>
        <taxon>Teratosphaeria</taxon>
    </lineage>
</organism>
<evidence type="ECO:0000313" key="3">
    <source>
        <dbReference type="EMBL" id="KAF2767960.1"/>
    </source>
</evidence>
<dbReference type="GO" id="GO:0016787">
    <property type="term" value="F:hydrolase activity"/>
    <property type="evidence" value="ECO:0007669"/>
    <property type="project" value="UniProtKB-KW"/>
</dbReference>
<protein>
    <submittedName>
        <fullName evidence="3">Alpha/beta-hydrolase</fullName>
    </submittedName>
</protein>
<feature type="compositionally biased region" description="Low complexity" evidence="1">
    <location>
        <begin position="640"/>
        <end position="658"/>
    </location>
</feature>
<feature type="region of interest" description="Disordered" evidence="1">
    <location>
        <begin position="335"/>
        <end position="358"/>
    </location>
</feature>
<proteinExistence type="predicted"/>
<dbReference type="InterPro" id="IPR050471">
    <property type="entry name" value="AB_hydrolase"/>
</dbReference>
<feature type="region of interest" description="Disordered" evidence="1">
    <location>
        <begin position="825"/>
        <end position="873"/>
    </location>
</feature>
<feature type="compositionally biased region" description="Low complexity" evidence="1">
    <location>
        <begin position="1087"/>
        <end position="1103"/>
    </location>
</feature>
<reference evidence="3" key="1">
    <citation type="journal article" date="2020" name="Stud. Mycol.">
        <title>101 Dothideomycetes genomes: a test case for predicting lifestyles and emergence of pathogens.</title>
        <authorList>
            <person name="Haridas S."/>
            <person name="Albert R."/>
            <person name="Binder M."/>
            <person name="Bloem J."/>
            <person name="Labutti K."/>
            <person name="Salamov A."/>
            <person name="Andreopoulos B."/>
            <person name="Baker S."/>
            <person name="Barry K."/>
            <person name="Bills G."/>
            <person name="Bluhm B."/>
            <person name="Cannon C."/>
            <person name="Castanera R."/>
            <person name="Culley D."/>
            <person name="Daum C."/>
            <person name="Ezra D."/>
            <person name="Gonzalez J."/>
            <person name="Henrissat B."/>
            <person name="Kuo A."/>
            <person name="Liang C."/>
            <person name="Lipzen A."/>
            <person name="Lutzoni F."/>
            <person name="Magnuson J."/>
            <person name="Mondo S."/>
            <person name="Nolan M."/>
            <person name="Ohm R."/>
            <person name="Pangilinan J."/>
            <person name="Park H.-J."/>
            <person name="Ramirez L."/>
            <person name="Alfaro M."/>
            <person name="Sun H."/>
            <person name="Tritt A."/>
            <person name="Yoshinaga Y."/>
            <person name="Zwiers L.-H."/>
            <person name="Turgeon B."/>
            <person name="Goodwin S."/>
            <person name="Spatafora J."/>
            <person name="Crous P."/>
            <person name="Grigoriev I."/>
        </authorList>
    </citation>
    <scope>NUCLEOTIDE SEQUENCE</scope>
    <source>
        <strain evidence="3">CBS 116005</strain>
    </source>
</reference>
<dbReference type="CDD" id="cd14688">
    <property type="entry name" value="bZIP_YAP"/>
    <property type="match status" value="1"/>
</dbReference>
<feature type="compositionally biased region" description="Polar residues" evidence="1">
    <location>
        <begin position="1"/>
        <end position="14"/>
    </location>
</feature>
<dbReference type="Pfam" id="PF11905">
    <property type="entry name" value="DUF3425"/>
    <property type="match status" value="1"/>
</dbReference>
<dbReference type="InterPro" id="IPR029058">
    <property type="entry name" value="AB_hydrolase_fold"/>
</dbReference>